<dbReference type="SUPFAM" id="SSF81296">
    <property type="entry name" value="E set domains"/>
    <property type="match status" value="2"/>
</dbReference>
<evidence type="ECO:0000313" key="3">
    <source>
        <dbReference type="Proteomes" id="UP001596058"/>
    </source>
</evidence>
<dbReference type="InterPro" id="IPR014756">
    <property type="entry name" value="Ig_E-set"/>
</dbReference>
<dbReference type="RefSeq" id="WP_379513459.1">
    <property type="nucleotide sequence ID" value="NZ_JBHSPA010000011.1"/>
</dbReference>
<proteinExistence type="predicted"/>
<dbReference type="Proteomes" id="UP001596058">
    <property type="component" value="Unassembled WGS sequence"/>
</dbReference>
<reference evidence="3" key="1">
    <citation type="journal article" date="2019" name="Int. J. Syst. Evol. Microbiol.">
        <title>The Global Catalogue of Microorganisms (GCM) 10K type strain sequencing project: providing services to taxonomists for standard genome sequencing and annotation.</title>
        <authorList>
            <consortium name="The Broad Institute Genomics Platform"/>
            <consortium name="The Broad Institute Genome Sequencing Center for Infectious Disease"/>
            <person name="Wu L."/>
            <person name="Ma J."/>
        </authorList>
    </citation>
    <scope>NUCLEOTIDE SEQUENCE [LARGE SCALE GENOMIC DNA]</scope>
    <source>
        <strain evidence="3">CCUG 53903</strain>
    </source>
</reference>
<dbReference type="Gene3D" id="2.60.40.10">
    <property type="entry name" value="Immunoglobulins"/>
    <property type="match status" value="2"/>
</dbReference>
<protein>
    <submittedName>
        <fullName evidence="2">Uncharacterized protein</fullName>
    </submittedName>
</protein>
<evidence type="ECO:0000313" key="2">
    <source>
        <dbReference type="EMBL" id="MFC5823929.1"/>
    </source>
</evidence>
<keyword evidence="1" id="KW-0732">Signal</keyword>
<organism evidence="2 3">
    <name type="scientific">Nonomuraea insulae</name>
    <dbReference type="NCBI Taxonomy" id="1616787"/>
    <lineage>
        <taxon>Bacteria</taxon>
        <taxon>Bacillati</taxon>
        <taxon>Actinomycetota</taxon>
        <taxon>Actinomycetes</taxon>
        <taxon>Streptosporangiales</taxon>
        <taxon>Streptosporangiaceae</taxon>
        <taxon>Nonomuraea</taxon>
    </lineage>
</organism>
<evidence type="ECO:0000256" key="1">
    <source>
        <dbReference type="SAM" id="SignalP"/>
    </source>
</evidence>
<gene>
    <name evidence="2" type="ORF">ACFPZ3_08720</name>
</gene>
<name>A0ABW1CDZ2_9ACTN</name>
<dbReference type="InterPro" id="IPR013783">
    <property type="entry name" value="Ig-like_fold"/>
</dbReference>
<feature type="signal peptide" evidence="1">
    <location>
        <begin position="1"/>
        <end position="23"/>
    </location>
</feature>
<keyword evidence="3" id="KW-1185">Reference proteome</keyword>
<comment type="caution">
    <text evidence="2">The sequence shown here is derived from an EMBL/GenBank/DDBJ whole genome shotgun (WGS) entry which is preliminary data.</text>
</comment>
<dbReference type="EMBL" id="JBHSPA010000011">
    <property type="protein sequence ID" value="MFC5823929.1"/>
    <property type="molecule type" value="Genomic_DNA"/>
</dbReference>
<sequence length="261" mass="27630">MFRITLVAAVVASFALTAQPAAADGATYYVDATAGDDSGPGTDEAHPWKRVSEDGTADATYQIKVTRPHDGSTSPPARATLSTSGAWLGDGSYDVTMNLWYGANAGVFILYENGKEIARRDLTLHTPSPQKATVAVTGRRNGVYVYTGELVNQVGRTPTTSVKVEVTHADPGEPVLSGDNWDGDGDYTIRMNMWWGTNATTYRLYEDGVLVDTRQLAPATPAAQSAATVLTGRPAGRHTYVAELVNEAGATSSEPLTVMAG</sequence>
<feature type="chain" id="PRO_5046242625" evidence="1">
    <location>
        <begin position="24"/>
        <end position="261"/>
    </location>
</feature>
<accession>A0ABW1CDZ2</accession>